<dbReference type="GO" id="GO:0043565">
    <property type="term" value="F:sequence-specific DNA binding"/>
    <property type="evidence" value="ECO:0007669"/>
    <property type="project" value="InterPro"/>
</dbReference>
<reference evidence="5 6" key="1">
    <citation type="submission" date="2018-09" db="EMBL/GenBank/DDBJ databases">
        <title>Genomic Encyclopedia of Type Strains, Phase III (KMG-III): the genomes of soil and plant-associated and newly described type strains.</title>
        <authorList>
            <person name="Whitman W."/>
        </authorList>
    </citation>
    <scope>NUCLEOTIDE SEQUENCE [LARGE SCALE GENOMIC DNA]</scope>
    <source>
        <strain evidence="5 6">CECT 7938</strain>
    </source>
</reference>
<dbReference type="SMART" id="SM00342">
    <property type="entry name" value="HTH_ARAC"/>
    <property type="match status" value="1"/>
</dbReference>
<dbReference type="GO" id="GO:0003700">
    <property type="term" value="F:DNA-binding transcription factor activity"/>
    <property type="evidence" value="ECO:0007669"/>
    <property type="project" value="InterPro"/>
</dbReference>
<dbReference type="PROSITE" id="PS01124">
    <property type="entry name" value="HTH_ARAC_FAMILY_2"/>
    <property type="match status" value="1"/>
</dbReference>
<name>A0A420BG32_SPHD1</name>
<evidence type="ECO:0000256" key="1">
    <source>
        <dbReference type="ARBA" id="ARBA00023015"/>
    </source>
</evidence>
<dbReference type="AlphaFoldDB" id="A0A420BG32"/>
<organism evidence="5 6">
    <name type="scientific">Sphingobacterium detergens</name>
    <dbReference type="NCBI Taxonomy" id="1145106"/>
    <lineage>
        <taxon>Bacteria</taxon>
        <taxon>Pseudomonadati</taxon>
        <taxon>Bacteroidota</taxon>
        <taxon>Sphingobacteriia</taxon>
        <taxon>Sphingobacteriales</taxon>
        <taxon>Sphingobacteriaceae</taxon>
        <taxon>Sphingobacterium</taxon>
    </lineage>
</organism>
<evidence type="ECO:0000259" key="4">
    <source>
        <dbReference type="PROSITE" id="PS01124"/>
    </source>
</evidence>
<keyword evidence="2 5" id="KW-0238">DNA-binding</keyword>
<dbReference type="EMBL" id="RAPY01000001">
    <property type="protein sequence ID" value="RKE55645.1"/>
    <property type="molecule type" value="Genomic_DNA"/>
</dbReference>
<evidence type="ECO:0000256" key="3">
    <source>
        <dbReference type="ARBA" id="ARBA00023163"/>
    </source>
</evidence>
<dbReference type="InterPro" id="IPR009057">
    <property type="entry name" value="Homeodomain-like_sf"/>
</dbReference>
<dbReference type="PANTHER" id="PTHR43280:SF2">
    <property type="entry name" value="HTH-TYPE TRANSCRIPTIONAL REGULATOR EXSA"/>
    <property type="match status" value="1"/>
</dbReference>
<dbReference type="SUPFAM" id="SSF46689">
    <property type="entry name" value="Homeodomain-like"/>
    <property type="match status" value="1"/>
</dbReference>
<dbReference type="Proteomes" id="UP000286246">
    <property type="component" value="Unassembled WGS sequence"/>
</dbReference>
<accession>A0A420BG32</accession>
<dbReference type="PANTHER" id="PTHR43280">
    <property type="entry name" value="ARAC-FAMILY TRANSCRIPTIONAL REGULATOR"/>
    <property type="match status" value="1"/>
</dbReference>
<protein>
    <submittedName>
        <fullName evidence="5">AraC-like DNA-binding protein</fullName>
    </submittedName>
</protein>
<dbReference type="Gene3D" id="1.10.10.60">
    <property type="entry name" value="Homeodomain-like"/>
    <property type="match status" value="1"/>
</dbReference>
<dbReference type="InterPro" id="IPR018060">
    <property type="entry name" value="HTH_AraC"/>
</dbReference>
<evidence type="ECO:0000313" key="5">
    <source>
        <dbReference type="EMBL" id="RKE55645.1"/>
    </source>
</evidence>
<comment type="caution">
    <text evidence="5">The sequence shown here is derived from an EMBL/GenBank/DDBJ whole genome shotgun (WGS) entry which is preliminary data.</text>
</comment>
<keyword evidence="6" id="KW-1185">Reference proteome</keyword>
<keyword evidence="1" id="KW-0805">Transcription regulation</keyword>
<keyword evidence="3" id="KW-0804">Transcription</keyword>
<gene>
    <name evidence="5" type="ORF">DFQ12_0480</name>
</gene>
<dbReference type="Pfam" id="PF12833">
    <property type="entry name" value="HTH_18"/>
    <property type="match status" value="1"/>
</dbReference>
<evidence type="ECO:0000313" key="6">
    <source>
        <dbReference type="Proteomes" id="UP000286246"/>
    </source>
</evidence>
<sequence length="119" mass="13886">MIEGRYLGSKKEEETILAFKTLIEQHLQQQKRLDFYLSELNISKLELERMFADVLGLSPTKFLRNYIVEHIKKDLTTTEIRMKALCAKYGFTSASALTRFVKLVTGMTPSKYRALKYKE</sequence>
<evidence type="ECO:0000256" key="2">
    <source>
        <dbReference type="ARBA" id="ARBA00023125"/>
    </source>
</evidence>
<feature type="domain" description="HTH araC/xylS-type" evidence="4">
    <location>
        <begin position="17"/>
        <end position="115"/>
    </location>
</feature>
<proteinExistence type="predicted"/>